<proteinExistence type="predicted"/>
<name>A0A5C0XNP7_PYRFU</name>
<reference evidence="1 2" key="1">
    <citation type="submission" date="2017-08" db="EMBL/GenBank/DDBJ databases">
        <title>Resequencing and Reannotation of the genome of Pyrococcus furiosus type strain DSM3638.</title>
        <authorList>
            <person name="Reichelt R.M."/>
            <person name="Bunk B."/>
        </authorList>
    </citation>
    <scope>NUCLEOTIDE SEQUENCE [LARGE SCALE GENOMIC DNA]</scope>
    <source>
        <strain evidence="1 2">DSM 3638</strain>
    </source>
</reference>
<dbReference type="GeneID" id="13301788"/>
<dbReference type="OrthoDB" id="85975at2157"/>
<sequence>MIEKIRIREEIPQDKYESIIRTLEKLKRKFPGALVRKTKTGEKVSFIDVDLCGGINFDVIVGVKNGNPFVAVEMEGKKASMAFGIMKFLLEEAGIEYSQECDGSEAYLELKKRMKAKNLLDFLGLSKG</sequence>
<dbReference type="RefSeq" id="WP_014835350.1">
    <property type="nucleotide sequence ID" value="NC_003413.1"/>
</dbReference>
<dbReference type="EMBL" id="CP023154">
    <property type="protein sequence ID" value="QEK78836.1"/>
    <property type="molecule type" value="Genomic_DNA"/>
</dbReference>
<dbReference type="AlphaFoldDB" id="A0A5C0XNP7"/>
<evidence type="ECO:0000313" key="2">
    <source>
        <dbReference type="Proteomes" id="UP000324354"/>
    </source>
</evidence>
<gene>
    <name evidence="1" type="ORF">PFDSM3638_05930</name>
</gene>
<organism evidence="1 2">
    <name type="scientific">Pyrococcus furiosus (strain ATCC 43587 / DSM 3638 / JCM 8422 / Vc1)</name>
    <dbReference type="NCBI Taxonomy" id="186497"/>
    <lineage>
        <taxon>Archaea</taxon>
        <taxon>Methanobacteriati</taxon>
        <taxon>Methanobacteriota</taxon>
        <taxon>Thermococci</taxon>
        <taxon>Thermococcales</taxon>
        <taxon>Thermococcaceae</taxon>
        <taxon>Pyrococcus</taxon>
    </lineage>
</organism>
<accession>A0A5C0XNP7</accession>
<protein>
    <submittedName>
        <fullName evidence="1">Uncharacterized protein</fullName>
    </submittedName>
</protein>
<evidence type="ECO:0000313" key="1">
    <source>
        <dbReference type="EMBL" id="QEK78836.1"/>
    </source>
</evidence>
<dbReference type="Proteomes" id="UP000324354">
    <property type="component" value="Chromosome"/>
</dbReference>
<dbReference type="GeneID" id="41712992"/>